<dbReference type="Proteomes" id="UP001642540">
    <property type="component" value="Unassembled WGS sequence"/>
</dbReference>
<dbReference type="EMBL" id="CAXLJM020000031">
    <property type="protein sequence ID" value="CAL8099314.1"/>
    <property type="molecule type" value="Genomic_DNA"/>
</dbReference>
<feature type="transmembrane region" description="Helical" evidence="1">
    <location>
        <begin position="85"/>
        <end position="104"/>
    </location>
</feature>
<organism evidence="2 3">
    <name type="scientific">Orchesella dallaii</name>
    <dbReference type="NCBI Taxonomy" id="48710"/>
    <lineage>
        <taxon>Eukaryota</taxon>
        <taxon>Metazoa</taxon>
        <taxon>Ecdysozoa</taxon>
        <taxon>Arthropoda</taxon>
        <taxon>Hexapoda</taxon>
        <taxon>Collembola</taxon>
        <taxon>Entomobryomorpha</taxon>
        <taxon>Entomobryoidea</taxon>
        <taxon>Orchesellidae</taxon>
        <taxon>Orchesellinae</taxon>
        <taxon>Orchesella</taxon>
    </lineage>
</organism>
<sequence length="185" mass="20737">MEEGTEFSTSEHDEYQRKNLCGCSNPRLGLFAAGAIELALGSVGLGLILLGPQNRHIVLYPLEETHPMKIYSEEWEDTIQLLIEFWLPSLAYWILGAVLLTAAFTRRMSLLMFWVMISTLLLAGSAAGILALLVAGASFVGLLPLIIATMLQMYFYFVISDMTYFHWRTPTEKPDDKEILVDSTV</sequence>
<keyword evidence="1" id="KW-0812">Transmembrane</keyword>
<proteinExistence type="predicted"/>
<accession>A0ABP1QK18</accession>
<keyword evidence="1" id="KW-1133">Transmembrane helix</keyword>
<evidence type="ECO:0000256" key="1">
    <source>
        <dbReference type="SAM" id="Phobius"/>
    </source>
</evidence>
<feature type="transmembrane region" description="Helical" evidence="1">
    <location>
        <begin position="28"/>
        <end position="50"/>
    </location>
</feature>
<feature type="transmembrane region" description="Helical" evidence="1">
    <location>
        <begin position="111"/>
        <end position="133"/>
    </location>
</feature>
<protein>
    <submittedName>
        <fullName evidence="2">Uncharacterized protein</fullName>
    </submittedName>
</protein>
<gene>
    <name evidence="2" type="ORF">ODALV1_LOCUS10206</name>
</gene>
<comment type="caution">
    <text evidence="2">The sequence shown here is derived from an EMBL/GenBank/DDBJ whole genome shotgun (WGS) entry which is preliminary data.</text>
</comment>
<reference evidence="2 3" key="1">
    <citation type="submission" date="2024-08" db="EMBL/GenBank/DDBJ databases">
        <authorList>
            <person name="Cucini C."/>
            <person name="Frati F."/>
        </authorList>
    </citation>
    <scope>NUCLEOTIDE SEQUENCE [LARGE SCALE GENOMIC DNA]</scope>
</reference>
<feature type="transmembrane region" description="Helical" evidence="1">
    <location>
        <begin position="139"/>
        <end position="159"/>
    </location>
</feature>
<keyword evidence="1" id="KW-0472">Membrane</keyword>
<evidence type="ECO:0000313" key="3">
    <source>
        <dbReference type="Proteomes" id="UP001642540"/>
    </source>
</evidence>
<keyword evidence="3" id="KW-1185">Reference proteome</keyword>
<name>A0ABP1QK18_9HEXA</name>
<evidence type="ECO:0000313" key="2">
    <source>
        <dbReference type="EMBL" id="CAL8099314.1"/>
    </source>
</evidence>